<evidence type="ECO:0000313" key="2">
    <source>
        <dbReference type="EMBL" id="MDV0440969.1"/>
    </source>
</evidence>
<comment type="caution">
    <text evidence="2">The sequence shown here is derived from an EMBL/GenBank/DDBJ whole genome shotgun (WGS) entry which is preliminary data.</text>
</comment>
<evidence type="ECO:0000259" key="1">
    <source>
        <dbReference type="Pfam" id="PF23343"/>
    </source>
</evidence>
<keyword evidence="3" id="KW-1185">Reference proteome</keyword>
<dbReference type="Proteomes" id="UP001273136">
    <property type="component" value="Unassembled WGS sequence"/>
</dbReference>
<reference evidence="2" key="1">
    <citation type="submission" date="2023-06" db="EMBL/GenBank/DDBJ databases">
        <title>Genome sequence of Methancorpusculaceae sp. Ag1.</title>
        <authorList>
            <person name="Protasov E."/>
            <person name="Platt K."/>
            <person name="Poehlein A."/>
            <person name="Daniel R."/>
            <person name="Brune A."/>
        </authorList>
    </citation>
    <scope>NUCLEOTIDE SEQUENCE</scope>
    <source>
        <strain evidence="2">Ag1</strain>
    </source>
</reference>
<accession>A0AAE4MB31</accession>
<feature type="domain" description="Replication-associated protein ORF2/G2P" evidence="1">
    <location>
        <begin position="84"/>
        <end position="198"/>
    </location>
</feature>
<protein>
    <recommendedName>
        <fullName evidence="1">Replication-associated protein ORF2/G2P domain-containing protein</fullName>
    </recommendedName>
</protein>
<dbReference type="AlphaFoldDB" id="A0AAE4MB31"/>
<proteinExistence type="predicted"/>
<evidence type="ECO:0000313" key="3">
    <source>
        <dbReference type="Proteomes" id="UP001273136"/>
    </source>
</evidence>
<dbReference type="InterPro" id="IPR056906">
    <property type="entry name" value="ORF2/G2P_dom"/>
</dbReference>
<dbReference type="Pfam" id="PF23343">
    <property type="entry name" value="REP_ORF2-G2P"/>
    <property type="match status" value="1"/>
</dbReference>
<organism evidence="2 3">
    <name type="scientific">Methanorbis furvi</name>
    <dbReference type="NCBI Taxonomy" id="3028299"/>
    <lineage>
        <taxon>Archaea</taxon>
        <taxon>Methanobacteriati</taxon>
        <taxon>Methanobacteriota</taxon>
        <taxon>Stenosarchaea group</taxon>
        <taxon>Methanomicrobia</taxon>
        <taxon>Methanomicrobiales</taxon>
        <taxon>Methanocorpusculaceae</taxon>
        <taxon>Methanorbis</taxon>
    </lineage>
</organism>
<name>A0AAE4MB31_9EURY</name>
<gene>
    <name evidence="2" type="ORF">McpAg1_01480</name>
</gene>
<sequence length="304" mass="36052">MPKIRRSRRFKEYQKVCYFFARYLDEMEGKTLNIDGYDTFSCKPVTMELEYVHRFTESYLKGLLWKFSRLEEWYKEHKTPVYLLSLTTSSKNKTIREAFDVLREGWRNLAHVLRKMRQEKGMQIEYIYVYEPHKSGYPHIHVALFGNLTDDDVERLRRLWSDKYKIGSYEHGLNISLPRKHQEIHHVRAYILEYVKKSIDLSNVTVPHFVFLAVLWSFYDKSQWSWKIPYWTASGTFAPKSTGGGAFRLWGASRQLTQIMKFDAKEIDATQNGVQYARFGGQIPEVIVRLSKESLRNFLSENGL</sequence>
<dbReference type="EMBL" id="JAWDKA010000001">
    <property type="protein sequence ID" value="MDV0440969.1"/>
    <property type="molecule type" value="Genomic_DNA"/>
</dbReference>